<evidence type="ECO:0000259" key="1">
    <source>
        <dbReference type="PROSITE" id="PS51471"/>
    </source>
</evidence>
<dbReference type="EMBL" id="KV429036">
    <property type="protein sequence ID" value="KZT73560.1"/>
    <property type="molecule type" value="Genomic_DNA"/>
</dbReference>
<dbReference type="SUPFAM" id="SSF51197">
    <property type="entry name" value="Clavaminate synthase-like"/>
    <property type="match status" value="1"/>
</dbReference>
<dbReference type="Gene3D" id="2.60.120.590">
    <property type="entry name" value="Alpha-ketoglutarate-dependent dioxygenase AlkB-like"/>
    <property type="match status" value="1"/>
</dbReference>
<name>A0A165TK43_9APHY</name>
<evidence type="ECO:0000313" key="2">
    <source>
        <dbReference type="EMBL" id="KZT73560.1"/>
    </source>
</evidence>
<dbReference type="PROSITE" id="PS51471">
    <property type="entry name" value="FE2OG_OXY"/>
    <property type="match status" value="1"/>
</dbReference>
<dbReference type="PANTHER" id="PTHR21052">
    <property type="entry name" value="SPERMATOGENESIS ASSOCIATED 11-RELATED"/>
    <property type="match status" value="1"/>
</dbReference>
<dbReference type="Proteomes" id="UP000076727">
    <property type="component" value="Unassembled WGS sequence"/>
</dbReference>
<accession>A0A165TK43</accession>
<dbReference type="InterPro" id="IPR037151">
    <property type="entry name" value="AlkB-like_sf"/>
</dbReference>
<sequence>MTTARPQPAIYRNLPVDFQYFPAFFSTSEQSALLSAALRKLDATESRRFRRRRKELEQRSALSLYSERPSSVQSLFLPDEYYDFQEGHFDGVIRRYREMHVSPWPPDIEGLSPALDRLRDVYPSTDVQAHLLHLASDGEILPHVDNVGASGSWILGVSLGAPRILKLENTTDPEEAYTLALPSGSVYIQQDTTRYHFKHSILLNGLFDGKQYDGGQRMSIMIRVGYIL</sequence>
<dbReference type="InterPro" id="IPR005123">
    <property type="entry name" value="Oxoglu/Fe-dep_dioxygenase_dom"/>
</dbReference>
<dbReference type="GO" id="GO:0006974">
    <property type="term" value="P:DNA damage response"/>
    <property type="evidence" value="ECO:0007669"/>
    <property type="project" value="InterPro"/>
</dbReference>
<dbReference type="GO" id="GO:0006631">
    <property type="term" value="P:fatty acid metabolic process"/>
    <property type="evidence" value="ECO:0007669"/>
    <property type="project" value="TreeGrafter"/>
</dbReference>
<dbReference type="PANTHER" id="PTHR21052:SF0">
    <property type="entry name" value="ALPHA-KETOGLUTARATE-DEPENDENT DIOXYGENASE ALKB HOMOLOG 7, MITOCHONDRIAL"/>
    <property type="match status" value="1"/>
</dbReference>
<dbReference type="InterPro" id="IPR032870">
    <property type="entry name" value="ALKBH7-like"/>
</dbReference>
<protein>
    <recommendedName>
        <fullName evidence="1">Fe2OG dioxygenase domain-containing protein</fullName>
    </recommendedName>
</protein>
<proteinExistence type="predicted"/>
<dbReference type="OrthoDB" id="28127at2759"/>
<dbReference type="GO" id="GO:0016706">
    <property type="term" value="F:2-oxoglutarate-dependent dioxygenase activity"/>
    <property type="evidence" value="ECO:0007669"/>
    <property type="project" value="TreeGrafter"/>
</dbReference>
<evidence type="ECO:0000313" key="3">
    <source>
        <dbReference type="Proteomes" id="UP000076727"/>
    </source>
</evidence>
<reference evidence="2 3" key="1">
    <citation type="journal article" date="2016" name="Mol. Biol. Evol.">
        <title>Comparative Genomics of Early-Diverging Mushroom-Forming Fungi Provides Insights into the Origins of Lignocellulose Decay Capabilities.</title>
        <authorList>
            <person name="Nagy L.G."/>
            <person name="Riley R."/>
            <person name="Tritt A."/>
            <person name="Adam C."/>
            <person name="Daum C."/>
            <person name="Floudas D."/>
            <person name="Sun H."/>
            <person name="Yadav J.S."/>
            <person name="Pangilinan J."/>
            <person name="Larsson K.H."/>
            <person name="Matsuura K."/>
            <person name="Barry K."/>
            <person name="Labutti K."/>
            <person name="Kuo R."/>
            <person name="Ohm R.A."/>
            <person name="Bhattacharya S.S."/>
            <person name="Shirouzu T."/>
            <person name="Yoshinaga Y."/>
            <person name="Martin F.M."/>
            <person name="Grigoriev I.V."/>
            <person name="Hibbett D.S."/>
        </authorList>
    </citation>
    <scope>NUCLEOTIDE SEQUENCE [LARGE SCALE GENOMIC DNA]</scope>
    <source>
        <strain evidence="2 3">L-15889</strain>
    </source>
</reference>
<feature type="domain" description="Fe2OG dioxygenase" evidence="1">
    <location>
        <begin position="123"/>
        <end position="226"/>
    </location>
</feature>
<organism evidence="2 3">
    <name type="scientific">Daedalea quercina L-15889</name>
    <dbReference type="NCBI Taxonomy" id="1314783"/>
    <lineage>
        <taxon>Eukaryota</taxon>
        <taxon>Fungi</taxon>
        <taxon>Dikarya</taxon>
        <taxon>Basidiomycota</taxon>
        <taxon>Agaricomycotina</taxon>
        <taxon>Agaricomycetes</taxon>
        <taxon>Polyporales</taxon>
        <taxon>Fomitopsis</taxon>
    </lineage>
</organism>
<keyword evidence="3" id="KW-1185">Reference proteome</keyword>
<dbReference type="Pfam" id="PF13532">
    <property type="entry name" value="2OG-FeII_Oxy_2"/>
    <property type="match status" value="1"/>
</dbReference>
<dbReference type="GO" id="GO:0005759">
    <property type="term" value="C:mitochondrial matrix"/>
    <property type="evidence" value="ECO:0007669"/>
    <property type="project" value="TreeGrafter"/>
</dbReference>
<gene>
    <name evidence="2" type="ORF">DAEQUDRAFT_743047</name>
</gene>
<dbReference type="AlphaFoldDB" id="A0A165TK43"/>
<dbReference type="InterPro" id="IPR027450">
    <property type="entry name" value="AlkB-like"/>
</dbReference>
<dbReference type="STRING" id="1314783.A0A165TK43"/>